<evidence type="ECO:0000256" key="8">
    <source>
        <dbReference type="PROSITE-ProRule" id="PRU00339"/>
    </source>
</evidence>
<dbReference type="Gene3D" id="1.25.40.10">
    <property type="entry name" value="Tetratricopeptide repeat domain"/>
    <property type="match status" value="1"/>
</dbReference>
<dbReference type="SUPFAM" id="SSF50729">
    <property type="entry name" value="PH domain-like"/>
    <property type="match status" value="1"/>
</dbReference>
<dbReference type="InterPro" id="IPR000219">
    <property type="entry name" value="DH_dom"/>
</dbReference>
<keyword evidence="7 11" id="KW-0472">Membrane</keyword>
<feature type="transmembrane region" description="Helical" evidence="11">
    <location>
        <begin position="411"/>
        <end position="428"/>
    </location>
</feature>
<dbReference type="Gene3D" id="2.30.29.30">
    <property type="entry name" value="Pleckstrin-homology domain (PH domain)/Phosphotyrosine-binding domain (PTB)"/>
    <property type="match status" value="1"/>
</dbReference>
<keyword evidence="14" id="KW-1185">Reference proteome</keyword>
<feature type="coiled-coil region" evidence="9">
    <location>
        <begin position="1275"/>
        <end position="1302"/>
    </location>
</feature>
<organism evidence="13 14">
    <name type="scientific">Planoprotostelium fungivorum</name>
    <dbReference type="NCBI Taxonomy" id="1890364"/>
    <lineage>
        <taxon>Eukaryota</taxon>
        <taxon>Amoebozoa</taxon>
        <taxon>Evosea</taxon>
        <taxon>Variosea</taxon>
        <taxon>Cavosteliida</taxon>
        <taxon>Cavosteliaceae</taxon>
        <taxon>Planoprotostelium</taxon>
    </lineage>
</organism>
<feature type="compositionally biased region" description="Basic and acidic residues" evidence="10">
    <location>
        <begin position="1462"/>
        <end position="1476"/>
    </location>
</feature>
<dbReference type="Pfam" id="PF00621">
    <property type="entry name" value="RhoGEF"/>
    <property type="match status" value="1"/>
</dbReference>
<feature type="repeat" description="TPR" evidence="8">
    <location>
        <begin position="125"/>
        <end position="158"/>
    </location>
</feature>
<evidence type="ECO:0000256" key="10">
    <source>
        <dbReference type="SAM" id="MobiDB-lite"/>
    </source>
</evidence>
<evidence type="ECO:0000259" key="12">
    <source>
        <dbReference type="PROSITE" id="PS50010"/>
    </source>
</evidence>
<evidence type="ECO:0000313" key="13">
    <source>
        <dbReference type="EMBL" id="PRP86552.1"/>
    </source>
</evidence>
<dbReference type="GO" id="GO:0016757">
    <property type="term" value="F:glycosyltransferase activity"/>
    <property type="evidence" value="ECO:0007669"/>
    <property type="project" value="UniProtKB-KW"/>
</dbReference>
<dbReference type="STRING" id="1890364.A0A2P6NRF3"/>
<gene>
    <name evidence="13" type="ORF">PROFUN_05190</name>
</gene>
<evidence type="ECO:0000256" key="5">
    <source>
        <dbReference type="ARBA" id="ARBA00022824"/>
    </source>
</evidence>
<feature type="transmembrane region" description="Helical" evidence="11">
    <location>
        <begin position="440"/>
        <end position="464"/>
    </location>
</feature>
<evidence type="ECO:0000313" key="14">
    <source>
        <dbReference type="Proteomes" id="UP000241769"/>
    </source>
</evidence>
<keyword evidence="6 11" id="KW-1133">Transmembrane helix</keyword>
<dbReference type="PROSITE" id="PS50005">
    <property type="entry name" value="TPR"/>
    <property type="match status" value="2"/>
</dbReference>
<dbReference type="PROSITE" id="PS50010">
    <property type="entry name" value="DH_2"/>
    <property type="match status" value="1"/>
</dbReference>
<evidence type="ECO:0000256" key="6">
    <source>
        <dbReference type="ARBA" id="ARBA00022989"/>
    </source>
</evidence>
<dbReference type="InterPro" id="IPR005599">
    <property type="entry name" value="GPI_mannosylTrfase"/>
</dbReference>
<proteinExistence type="predicted"/>
<sequence>MYNLCLQDAVLAALTPPADDLAAKIELSLKHKEEGNTFFKNGDTPNAFYHYHQVPISACDAIDVYLQSVLNVTGITSGTDEQKKQIEMIKITVHNNLGMLYLKREKWDKAAKACSEVLHIDKKNVKALYRRGKARFQMGLLDKAVSDLKKAQGLDPTDKLIKNELILIERKKQEEAKNEQSFYAGMFKRMEATTVDDNENRPTDRKFRALQLRRRTLRKNKDNKRFDSSCFGQYCADAALAVCSASFGHSMWKLAYFFAVLLRFYFCFSNGYIHPDEYFQSGQIVAPLFFNCPPNLITPWEFSTNHTLNPTGPARTILGPAISYGLPYTVLTWCDLILQKCGWASVVTPRSLLFVPRLFLFLLSFIFDQCITKVFHEKDRGASTPIYVPPLLFHSFSWITLVFLTRTFSNTLEALFVTVALTFIIVAQRRIREGHSISPTVLLFFGFICALGSFIRVTFVFFVLPAMITALPSLFTHGFIRGSKRGVYLGNFTLTPFNFFLYNQDPQNLALHGIHFRGLHLLVNMPMLYGPLPLFFLIHHLLNSRKASDGSDRTLLSSVVFSLICISSAPHQEPRFLIPTLFSLAVLTGQKIFAYRVYTLVFVLFNLSLVAFFGVVPSIMEIDRINASQAVYWRTYMPPTFLLCSTQHSQTHPIVEDWMGLEEEEVIERLNSLDASHLVQNESIIKIGQLWCFWRLSDTVLSDFSVILMVIIADAEDDVDHVLCKLQKNKVIEYSMPLQKPEPLRNHSKWWRDSKSDYVLHLQSHKLGRSNFWELPFRIVLRPSHYILAQAETYAEACDDWQKIQDLVYNERKEFLLSKGNGRITSSDLSKLSGAYLLLLVQQEITPRPGILTRFGRTFSRDTYRRANTIHVDSAAEAIKHNDLPPHHTESDTEAMHFMTGERGVPIDRQVLRDASRPNSIQREQTLHSIVSQCRLIKQESKMEIHAQEASTPSEREPSSAPDMLWPLRQLQAKSMTPSARISREWHGEQLDEEDLQEIIACHAEKEDISTPLTNIWSNYRSKFLQLTEDYLKEVDEAVNEQVKRHSGNLVDHATAERMKKKERKKVEQWRERVFYGDQSEIPSILVMEKQLNRTMDMAKFRKDIVRIQAVFRGHQVRKKQGLMVTRALRRMKILKEMVHTEEFYCRCLHIYRVRMMENPEVISASDTSVLFSNVDSILRVNETLLSALQKNMQDWSNRQKLSTIFSSIVPMFKLYTAYINNYETSMKTLNQHNKFAEFRSLLQKCRSEHPDVHLDLQSLLIMPIQRTPRYELLLREYLKNMEEEHEERQGIERALNALEQVGSLINESKRKAEGMAKIIDIQERIIGHKMNLVEPHRILVREGGAYREHPNGSTIDFATYLYLFNDGLLITQKKKSWLGDDKNNSLLFKEMIPINRILTVSSIEESIEWKRYGLVISCRGKEEKFWIETQETRDQWVDDILFQAAIYIDRQNTLRQTSEGQEERKRNSVVEVEREAREHGVKGAVKKTMDMVWGGRQYDVEGSHHVAHNLKEALHYMRDIIQLEQDIMRFPIEIRTLIPNYYRDLPKDFINEQQSRTIKLIRKLDEIDMTRLKIDQVIKQEYICDVINRLVKGGTKAVGEVKDMTENKEMSEAERKRRLGGLLQCLGCGHG</sequence>
<dbReference type="InterPro" id="IPR051092">
    <property type="entry name" value="FYVE_RhoGEF_PH"/>
</dbReference>
<dbReference type="InterPro" id="IPR019734">
    <property type="entry name" value="TPR_rpt"/>
</dbReference>
<dbReference type="GO" id="GO:0005789">
    <property type="term" value="C:endoplasmic reticulum membrane"/>
    <property type="evidence" value="ECO:0007669"/>
    <property type="project" value="UniProtKB-SubCell"/>
</dbReference>
<dbReference type="Pfam" id="PF03901">
    <property type="entry name" value="Glyco_transf_22"/>
    <property type="match status" value="1"/>
</dbReference>
<comment type="caution">
    <text evidence="13">The sequence shown here is derived from an EMBL/GenBank/DDBJ whole genome shotgun (WGS) entry which is preliminary data.</text>
</comment>
<keyword evidence="4 11" id="KW-0812">Transmembrane</keyword>
<evidence type="ECO:0000256" key="4">
    <source>
        <dbReference type="ARBA" id="ARBA00022692"/>
    </source>
</evidence>
<dbReference type="SUPFAM" id="SSF48065">
    <property type="entry name" value="DBL homology domain (DH-domain)"/>
    <property type="match status" value="1"/>
</dbReference>
<dbReference type="CDD" id="cd00160">
    <property type="entry name" value="RhoGEF"/>
    <property type="match status" value="1"/>
</dbReference>
<dbReference type="PROSITE" id="PS50096">
    <property type="entry name" value="IQ"/>
    <property type="match status" value="1"/>
</dbReference>
<dbReference type="SMART" id="SM00325">
    <property type="entry name" value="RhoGEF"/>
    <property type="match status" value="1"/>
</dbReference>
<evidence type="ECO:0000256" key="1">
    <source>
        <dbReference type="ARBA" id="ARBA00004477"/>
    </source>
</evidence>
<keyword evidence="8" id="KW-0802">TPR repeat</keyword>
<dbReference type="OrthoDB" id="10066429at2759"/>
<name>A0A2P6NRF3_9EUKA</name>
<protein>
    <recommendedName>
        <fullName evidence="12">DH domain-containing protein</fullName>
    </recommendedName>
</protein>
<accession>A0A2P6NRF3</accession>
<dbReference type="InterPro" id="IPR011993">
    <property type="entry name" value="PH-like_dom_sf"/>
</dbReference>
<evidence type="ECO:0000256" key="9">
    <source>
        <dbReference type="SAM" id="Coils"/>
    </source>
</evidence>
<dbReference type="Pfam" id="PF13181">
    <property type="entry name" value="TPR_8"/>
    <property type="match status" value="1"/>
</dbReference>
<dbReference type="PANTHER" id="PTHR12673">
    <property type="entry name" value="FACIOGENITAL DYSPLASIA PROTEIN"/>
    <property type="match status" value="1"/>
</dbReference>
<evidence type="ECO:0000256" key="3">
    <source>
        <dbReference type="ARBA" id="ARBA00022679"/>
    </source>
</evidence>
<feature type="repeat" description="TPR" evidence="8">
    <location>
        <begin position="91"/>
        <end position="124"/>
    </location>
</feature>
<feature type="domain" description="DH" evidence="12">
    <location>
        <begin position="1130"/>
        <end position="1309"/>
    </location>
</feature>
<keyword evidence="3" id="KW-0808">Transferase</keyword>
<dbReference type="EMBL" id="MDYQ01000029">
    <property type="protein sequence ID" value="PRP86552.1"/>
    <property type="molecule type" value="Genomic_DNA"/>
</dbReference>
<dbReference type="CDD" id="cd23767">
    <property type="entry name" value="IQCD"/>
    <property type="match status" value="1"/>
</dbReference>
<comment type="subcellular location">
    <subcellularLocation>
        <location evidence="1">Endoplasmic reticulum membrane</location>
        <topology evidence="1">Multi-pass membrane protein</topology>
    </subcellularLocation>
</comment>
<dbReference type="SUPFAM" id="SSF48452">
    <property type="entry name" value="TPR-like"/>
    <property type="match status" value="1"/>
</dbReference>
<keyword evidence="5" id="KW-0256">Endoplasmic reticulum</keyword>
<evidence type="ECO:0000256" key="11">
    <source>
        <dbReference type="SAM" id="Phobius"/>
    </source>
</evidence>
<dbReference type="InParanoid" id="A0A2P6NRF3"/>
<dbReference type="InterPro" id="IPR035899">
    <property type="entry name" value="DBL_dom_sf"/>
</dbReference>
<reference evidence="13 14" key="1">
    <citation type="journal article" date="2018" name="Genome Biol. Evol.">
        <title>Multiple Roots of Fruiting Body Formation in Amoebozoa.</title>
        <authorList>
            <person name="Hillmann F."/>
            <person name="Forbes G."/>
            <person name="Novohradska S."/>
            <person name="Ferling I."/>
            <person name="Riege K."/>
            <person name="Groth M."/>
            <person name="Westermann M."/>
            <person name="Marz M."/>
            <person name="Spaller T."/>
            <person name="Winckler T."/>
            <person name="Schaap P."/>
            <person name="Glockner G."/>
        </authorList>
    </citation>
    <scope>NUCLEOTIDE SEQUENCE [LARGE SCALE GENOMIC DNA]</scope>
    <source>
        <strain evidence="13 14">Jena</strain>
    </source>
</reference>
<dbReference type="SMART" id="SM00028">
    <property type="entry name" value="TPR"/>
    <property type="match status" value="2"/>
</dbReference>
<dbReference type="InterPro" id="IPR011990">
    <property type="entry name" value="TPR-like_helical_dom_sf"/>
</dbReference>
<keyword evidence="2" id="KW-0328">Glycosyltransferase</keyword>
<keyword evidence="9" id="KW-0175">Coiled coil</keyword>
<feature type="region of interest" description="Disordered" evidence="10">
    <location>
        <begin position="1457"/>
        <end position="1476"/>
    </location>
</feature>
<evidence type="ECO:0000256" key="7">
    <source>
        <dbReference type="ARBA" id="ARBA00023136"/>
    </source>
</evidence>
<evidence type="ECO:0000256" key="2">
    <source>
        <dbReference type="ARBA" id="ARBA00022676"/>
    </source>
</evidence>
<feature type="transmembrane region" description="Helical" evidence="11">
    <location>
        <begin position="600"/>
        <end position="620"/>
    </location>
</feature>
<feature type="transmembrane region" description="Helical" evidence="11">
    <location>
        <begin position="521"/>
        <end position="542"/>
    </location>
</feature>
<dbReference type="Gene3D" id="1.20.900.10">
    <property type="entry name" value="Dbl homology (DH) domain"/>
    <property type="match status" value="1"/>
</dbReference>
<dbReference type="PANTHER" id="PTHR12673:SF263">
    <property type="entry name" value="PLECKSTRIN DOMAIN-CONTAINING PROTEIN"/>
    <property type="match status" value="1"/>
</dbReference>
<dbReference type="Proteomes" id="UP000241769">
    <property type="component" value="Unassembled WGS sequence"/>
</dbReference>
<dbReference type="GO" id="GO:0005085">
    <property type="term" value="F:guanyl-nucleotide exchange factor activity"/>
    <property type="evidence" value="ECO:0007669"/>
    <property type="project" value="InterPro"/>
</dbReference>